<dbReference type="Gramene" id="Psat03G0117100-T1">
    <property type="protein sequence ID" value="KAI5425267.1"/>
    <property type="gene ID" value="KIW84_031171"/>
</dbReference>
<proteinExistence type="predicted"/>
<dbReference type="EMBL" id="JAMSHJ010000003">
    <property type="protein sequence ID" value="KAI5425267.1"/>
    <property type="molecule type" value="Genomic_DNA"/>
</dbReference>
<organism evidence="1 2">
    <name type="scientific">Pisum sativum</name>
    <name type="common">Garden pea</name>
    <name type="synonym">Lathyrus oleraceus</name>
    <dbReference type="NCBI Taxonomy" id="3888"/>
    <lineage>
        <taxon>Eukaryota</taxon>
        <taxon>Viridiplantae</taxon>
        <taxon>Streptophyta</taxon>
        <taxon>Embryophyta</taxon>
        <taxon>Tracheophyta</taxon>
        <taxon>Spermatophyta</taxon>
        <taxon>Magnoliopsida</taxon>
        <taxon>eudicotyledons</taxon>
        <taxon>Gunneridae</taxon>
        <taxon>Pentapetalae</taxon>
        <taxon>rosids</taxon>
        <taxon>fabids</taxon>
        <taxon>Fabales</taxon>
        <taxon>Fabaceae</taxon>
        <taxon>Papilionoideae</taxon>
        <taxon>50 kb inversion clade</taxon>
        <taxon>NPAAA clade</taxon>
        <taxon>Hologalegina</taxon>
        <taxon>IRL clade</taxon>
        <taxon>Fabeae</taxon>
        <taxon>Lathyrus</taxon>
    </lineage>
</organism>
<comment type="caution">
    <text evidence="1">The sequence shown here is derived from an EMBL/GenBank/DDBJ whole genome shotgun (WGS) entry which is preliminary data.</text>
</comment>
<name>A0A9D4XR78_PEA</name>
<gene>
    <name evidence="1" type="ORF">KIW84_031171</name>
</gene>
<evidence type="ECO:0000313" key="2">
    <source>
        <dbReference type="Proteomes" id="UP001058974"/>
    </source>
</evidence>
<evidence type="ECO:0000313" key="1">
    <source>
        <dbReference type="EMBL" id="KAI5425267.1"/>
    </source>
</evidence>
<dbReference type="Gramene" id="Psat3g027760.1">
    <property type="protein sequence ID" value="Psat3g027760.1.cds1"/>
    <property type="gene ID" value="Psat3g027760"/>
</dbReference>
<dbReference type="Proteomes" id="UP001058974">
    <property type="component" value="Chromosome 3"/>
</dbReference>
<sequence>MYYNYGKEGLENRLFGIPVVAGLSGITSGYDVLKEFLNLTNPFLMQNTEETIDEYDKNDDDAKALNEVDEFGKTNNSEAIESDAVLNSGAEDVILVSGRGNEVYKIT</sequence>
<keyword evidence="2" id="KW-1185">Reference proteome</keyword>
<reference evidence="1 2" key="1">
    <citation type="journal article" date="2022" name="Nat. Genet.">
        <title>Improved pea reference genome and pan-genome highlight genomic features and evolutionary characteristics.</title>
        <authorList>
            <person name="Yang T."/>
            <person name="Liu R."/>
            <person name="Luo Y."/>
            <person name="Hu S."/>
            <person name="Wang D."/>
            <person name="Wang C."/>
            <person name="Pandey M.K."/>
            <person name="Ge S."/>
            <person name="Xu Q."/>
            <person name="Li N."/>
            <person name="Li G."/>
            <person name="Huang Y."/>
            <person name="Saxena R.K."/>
            <person name="Ji Y."/>
            <person name="Li M."/>
            <person name="Yan X."/>
            <person name="He Y."/>
            <person name="Liu Y."/>
            <person name="Wang X."/>
            <person name="Xiang C."/>
            <person name="Varshney R.K."/>
            <person name="Ding H."/>
            <person name="Gao S."/>
            <person name="Zong X."/>
        </authorList>
    </citation>
    <scope>NUCLEOTIDE SEQUENCE [LARGE SCALE GENOMIC DNA]</scope>
    <source>
        <strain evidence="1 2">cv. Zhongwan 6</strain>
    </source>
</reference>
<accession>A0A9D4XR78</accession>
<protein>
    <submittedName>
        <fullName evidence="1">Uncharacterized protein</fullName>
    </submittedName>
</protein>
<dbReference type="AlphaFoldDB" id="A0A9D4XR78"/>